<evidence type="ECO:0000313" key="6">
    <source>
        <dbReference type="Proteomes" id="UP000316659"/>
    </source>
</evidence>
<feature type="region of interest" description="Disordered" evidence="3">
    <location>
        <begin position="1"/>
        <end position="70"/>
    </location>
</feature>
<gene>
    <name evidence="5" type="ORF">CCE02nite_34690</name>
</gene>
<dbReference type="GO" id="GO:0006396">
    <property type="term" value="P:RNA processing"/>
    <property type="evidence" value="ECO:0007669"/>
    <property type="project" value="InterPro"/>
</dbReference>
<dbReference type="SUPFAM" id="SSF75217">
    <property type="entry name" value="alpha/beta knot"/>
    <property type="match status" value="1"/>
</dbReference>
<keyword evidence="1 5" id="KW-0489">Methyltransferase</keyword>
<dbReference type="Gene3D" id="3.40.1280.10">
    <property type="match status" value="1"/>
</dbReference>
<name>A0A4Y4E7C8_CELCE</name>
<dbReference type="GO" id="GO:0032259">
    <property type="term" value="P:methylation"/>
    <property type="evidence" value="ECO:0007669"/>
    <property type="project" value="UniProtKB-KW"/>
</dbReference>
<dbReference type="Pfam" id="PF00588">
    <property type="entry name" value="SpoU_methylase"/>
    <property type="match status" value="1"/>
</dbReference>
<evidence type="ECO:0000256" key="2">
    <source>
        <dbReference type="ARBA" id="ARBA00022679"/>
    </source>
</evidence>
<dbReference type="PANTHER" id="PTHR43191">
    <property type="entry name" value="RRNA METHYLTRANSFERASE 3"/>
    <property type="match status" value="1"/>
</dbReference>
<evidence type="ECO:0000256" key="1">
    <source>
        <dbReference type="ARBA" id="ARBA00022603"/>
    </source>
</evidence>
<evidence type="ECO:0000256" key="3">
    <source>
        <dbReference type="SAM" id="MobiDB-lite"/>
    </source>
</evidence>
<feature type="compositionally biased region" description="Basic and acidic residues" evidence="3">
    <location>
        <begin position="16"/>
        <end position="41"/>
    </location>
</feature>
<dbReference type="EMBL" id="BJNZ01000030">
    <property type="protein sequence ID" value="GED11470.1"/>
    <property type="molecule type" value="Genomic_DNA"/>
</dbReference>
<comment type="caution">
    <text evidence="5">The sequence shown here is derived from an EMBL/GenBank/DDBJ whole genome shotgun (WGS) entry which is preliminary data.</text>
</comment>
<protein>
    <submittedName>
        <fullName evidence="5">Putative RNA methyltransferase</fullName>
    </submittedName>
</protein>
<dbReference type="CDD" id="cd18096">
    <property type="entry name" value="SpoU-like"/>
    <property type="match status" value="1"/>
</dbReference>
<dbReference type="InterPro" id="IPR029028">
    <property type="entry name" value="Alpha/beta_knot_MTases"/>
</dbReference>
<dbReference type="GO" id="GO:0003723">
    <property type="term" value="F:RNA binding"/>
    <property type="evidence" value="ECO:0007669"/>
    <property type="project" value="InterPro"/>
</dbReference>
<dbReference type="InterPro" id="IPR051259">
    <property type="entry name" value="rRNA_Methyltransferase"/>
</dbReference>
<accession>A0A4Y4E7C8</accession>
<keyword evidence="2 5" id="KW-0808">Transferase</keyword>
<evidence type="ECO:0000259" key="4">
    <source>
        <dbReference type="Pfam" id="PF00588"/>
    </source>
</evidence>
<dbReference type="InterPro" id="IPR001537">
    <property type="entry name" value="SpoU_MeTrfase"/>
</dbReference>
<dbReference type="InterPro" id="IPR029026">
    <property type="entry name" value="tRNA_m1G_MTases_N"/>
</dbReference>
<dbReference type="AlphaFoldDB" id="A0A4Y4E7C8"/>
<dbReference type="PANTHER" id="PTHR43191:SF2">
    <property type="entry name" value="RRNA METHYLTRANSFERASE 3, MITOCHONDRIAL"/>
    <property type="match status" value="1"/>
</dbReference>
<reference evidence="5 6" key="1">
    <citation type="submission" date="2019-06" db="EMBL/GenBank/DDBJ databases">
        <title>Whole genome shotgun sequence of Cellulosimicrobium cellulans NBRC 15516.</title>
        <authorList>
            <person name="Hosoyama A."/>
            <person name="Uohara A."/>
            <person name="Ohji S."/>
            <person name="Ichikawa N."/>
        </authorList>
    </citation>
    <scope>NUCLEOTIDE SEQUENCE [LARGE SCALE GENOMIC DNA]</scope>
    <source>
        <strain evidence="5 6">NBRC 15516</strain>
    </source>
</reference>
<dbReference type="Proteomes" id="UP000316659">
    <property type="component" value="Unassembled WGS sequence"/>
</dbReference>
<sequence length="261" mass="27725">MARGAGVTPSDAGAPCEERPGARPAVGDDERTDERAEEREVGVGPWPGGPDAWPRVPEPEGPPGATRLDPRYDPELLAHGDRRNVVDAYRYWTVEAVVADLDARRDPGRSLHVAIENWAHDLNIGSVVRTANAFNAAGVHVVGRRRWNRRGAMVTDRYLHVHHHASVDDLAAWAAGEGLPLLGVDNLPGSVPIEGYALPASCVLLLGQESTGLTPEAVAACRDVLHITQHGSTRSINAGAAGAIALHAWAAQHLRPDGAAT</sequence>
<proteinExistence type="predicted"/>
<organism evidence="5 6">
    <name type="scientific">Cellulosimicrobium cellulans</name>
    <name type="common">Arthrobacter luteus</name>
    <dbReference type="NCBI Taxonomy" id="1710"/>
    <lineage>
        <taxon>Bacteria</taxon>
        <taxon>Bacillati</taxon>
        <taxon>Actinomycetota</taxon>
        <taxon>Actinomycetes</taxon>
        <taxon>Micrococcales</taxon>
        <taxon>Promicromonosporaceae</taxon>
        <taxon>Cellulosimicrobium</taxon>
    </lineage>
</organism>
<feature type="domain" description="tRNA/rRNA methyltransferase SpoU type" evidence="4">
    <location>
        <begin position="111"/>
        <end position="247"/>
    </location>
</feature>
<evidence type="ECO:0000313" key="5">
    <source>
        <dbReference type="EMBL" id="GED11470.1"/>
    </source>
</evidence>
<dbReference type="GO" id="GO:0008173">
    <property type="term" value="F:RNA methyltransferase activity"/>
    <property type="evidence" value="ECO:0007669"/>
    <property type="project" value="InterPro"/>
</dbReference>